<evidence type="ECO:0000313" key="1">
    <source>
        <dbReference type="EMBL" id="MDQ0350021.1"/>
    </source>
</evidence>
<dbReference type="InterPro" id="IPR037175">
    <property type="entry name" value="KFase_sf"/>
</dbReference>
<dbReference type="PANTHER" id="PTHR31118">
    <property type="entry name" value="CYCLASE-LIKE PROTEIN 2"/>
    <property type="match status" value="1"/>
</dbReference>
<comment type="caution">
    <text evidence="1">The sequence shown here is derived from an EMBL/GenBank/DDBJ whole genome shotgun (WGS) entry which is preliminary data.</text>
</comment>
<dbReference type="Pfam" id="PF04199">
    <property type="entry name" value="Cyclase"/>
    <property type="match status" value="1"/>
</dbReference>
<dbReference type="InterPro" id="IPR007325">
    <property type="entry name" value="KFase/CYL"/>
</dbReference>
<dbReference type="Gene3D" id="3.50.30.50">
    <property type="entry name" value="Putative cyclase"/>
    <property type="match status" value="1"/>
</dbReference>
<protein>
    <submittedName>
        <fullName evidence="1">Kynurenine formamidase</fullName>
    </submittedName>
</protein>
<sequence>MMDLDALAALFRSPQVRLVDLTHPLAPDMPVWPTHPRFTQELIESYDRGDVACNHALCMSEHSGTHFDAPLHFVRDGAAIDQIEPLRFFGRMATIDCSKVAPRHAIGIETILDFETRHGAIRPGDAVFFHFGWDAHWTEPAPHVAFLADWPGLSEAAAGWLVERQVRIAGSDCLSLDAFGSTEFPAHRRLLGAGVLIGENFARLGELPPFAFLVTLPLPIRGGSGAPLRAIAVVGAPTS</sequence>
<proteinExistence type="predicted"/>
<organism evidence="1 2">
    <name type="scientific">Ancylobacter vacuolatus</name>
    <dbReference type="NCBI Taxonomy" id="223389"/>
    <lineage>
        <taxon>Bacteria</taxon>
        <taxon>Pseudomonadati</taxon>
        <taxon>Pseudomonadota</taxon>
        <taxon>Alphaproteobacteria</taxon>
        <taxon>Hyphomicrobiales</taxon>
        <taxon>Xanthobacteraceae</taxon>
        <taxon>Ancylobacter</taxon>
    </lineage>
</organism>
<name>A0ABU0DNY5_9HYPH</name>
<accession>A0ABU0DNY5</accession>
<keyword evidence="2" id="KW-1185">Reference proteome</keyword>
<reference evidence="1 2" key="1">
    <citation type="submission" date="2023-07" db="EMBL/GenBank/DDBJ databases">
        <title>Genomic Encyclopedia of Type Strains, Phase IV (KMG-IV): sequencing the most valuable type-strain genomes for metagenomic binning, comparative biology and taxonomic classification.</title>
        <authorList>
            <person name="Goeker M."/>
        </authorList>
    </citation>
    <scope>NUCLEOTIDE SEQUENCE [LARGE SCALE GENOMIC DNA]</scope>
    <source>
        <strain evidence="1 2">DSM 1277</strain>
    </source>
</reference>
<gene>
    <name evidence="1" type="ORF">J2S76_004477</name>
</gene>
<dbReference type="EMBL" id="JAUSUH010000014">
    <property type="protein sequence ID" value="MDQ0350021.1"/>
    <property type="molecule type" value="Genomic_DNA"/>
</dbReference>
<dbReference type="Proteomes" id="UP001238467">
    <property type="component" value="Unassembled WGS sequence"/>
</dbReference>
<dbReference type="RefSeq" id="WP_378287497.1">
    <property type="nucleotide sequence ID" value="NZ_JBHUCR010000032.1"/>
</dbReference>
<dbReference type="PANTHER" id="PTHR31118:SF12">
    <property type="entry name" value="CYCLASE-LIKE PROTEIN 2"/>
    <property type="match status" value="1"/>
</dbReference>
<dbReference type="SUPFAM" id="SSF102198">
    <property type="entry name" value="Putative cyclase"/>
    <property type="match status" value="1"/>
</dbReference>
<evidence type="ECO:0000313" key="2">
    <source>
        <dbReference type="Proteomes" id="UP001238467"/>
    </source>
</evidence>